<dbReference type="Proteomes" id="UP001420932">
    <property type="component" value="Unassembled WGS sequence"/>
</dbReference>
<proteinExistence type="predicted"/>
<dbReference type="InterPro" id="IPR006527">
    <property type="entry name" value="F-box-assoc_dom_typ1"/>
</dbReference>
<comment type="caution">
    <text evidence="2">The sequence shown here is derived from an EMBL/GenBank/DDBJ whole genome shotgun (WGS) entry which is preliminary data.</text>
</comment>
<dbReference type="EMBL" id="JBBNAF010000003">
    <property type="protein sequence ID" value="KAK9160185.1"/>
    <property type="molecule type" value="Genomic_DNA"/>
</dbReference>
<dbReference type="CDD" id="cd22157">
    <property type="entry name" value="F-box_AtFBW1-like"/>
    <property type="match status" value="1"/>
</dbReference>
<dbReference type="Gene3D" id="1.20.1280.50">
    <property type="match status" value="1"/>
</dbReference>
<dbReference type="InterPro" id="IPR001810">
    <property type="entry name" value="F-box_dom"/>
</dbReference>
<gene>
    <name evidence="2" type="ORF">Syun_006526</name>
</gene>
<evidence type="ECO:0000313" key="2">
    <source>
        <dbReference type="EMBL" id="KAK9160185.1"/>
    </source>
</evidence>
<dbReference type="PANTHER" id="PTHR31672:SF13">
    <property type="entry name" value="F-BOX PROTEIN CPR30-LIKE"/>
    <property type="match status" value="1"/>
</dbReference>
<dbReference type="InterPro" id="IPR036047">
    <property type="entry name" value="F-box-like_dom_sf"/>
</dbReference>
<dbReference type="InterPro" id="IPR017451">
    <property type="entry name" value="F-box-assoc_interact_dom"/>
</dbReference>
<dbReference type="InterPro" id="IPR050796">
    <property type="entry name" value="SCF_F-box_component"/>
</dbReference>
<organism evidence="2 3">
    <name type="scientific">Stephania yunnanensis</name>
    <dbReference type="NCBI Taxonomy" id="152371"/>
    <lineage>
        <taxon>Eukaryota</taxon>
        <taxon>Viridiplantae</taxon>
        <taxon>Streptophyta</taxon>
        <taxon>Embryophyta</taxon>
        <taxon>Tracheophyta</taxon>
        <taxon>Spermatophyta</taxon>
        <taxon>Magnoliopsida</taxon>
        <taxon>Ranunculales</taxon>
        <taxon>Menispermaceae</taxon>
        <taxon>Menispermoideae</taxon>
        <taxon>Cissampelideae</taxon>
        <taxon>Stephania</taxon>
    </lineage>
</organism>
<feature type="domain" description="F-box" evidence="1">
    <location>
        <begin position="8"/>
        <end position="53"/>
    </location>
</feature>
<name>A0AAP0KZD7_9MAGN</name>
<protein>
    <recommendedName>
        <fullName evidence="1">F-box domain-containing protein</fullName>
    </recommendedName>
</protein>
<accession>A0AAP0KZD7</accession>
<dbReference type="NCBIfam" id="TIGR01640">
    <property type="entry name" value="F_box_assoc_1"/>
    <property type="match status" value="1"/>
</dbReference>
<evidence type="ECO:0000259" key="1">
    <source>
        <dbReference type="PROSITE" id="PS50181"/>
    </source>
</evidence>
<keyword evidence="3" id="KW-1185">Reference proteome</keyword>
<dbReference type="PROSITE" id="PS50181">
    <property type="entry name" value="FBOX"/>
    <property type="match status" value="1"/>
</dbReference>
<dbReference type="PANTHER" id="PTHR31672">
    <property type="entry name" value="BNACNNG10540D PROTEIN"/>
    <property type="match status" value="1"/>
</dbReference>
<dbReference type="SUPFAM" id="SSF81383">
    <property type="entry name" value="F-box domain"/>
    <property type="match status" value="1"/>
</dbReference>
<reference evidence="2 3" key="1">
    <citation type="submission" date="2024-01" db="EMBL/GenBank/DDBJ databases">
        <title>Genome assemblies of Stephania.</title>
        <authorList>
            <person name="Yang L."/>
        </authorList>
    </citation>
    <scope>NUCLEOTIDE SEQUENCE [LARGE SCALE GENOMIC DNA]</scope>
    <source>
        <strain evidence="2">YNDBR</strain>
        <tissue evidence="2">Leaf</tissue>
    </source>
</reference>
<sequence length="387" mass="44531">MMMSKSAEKTNEQLPLDLLQEILFRLPVKSITRLKRVSKSWYTLITDPVFVNLHLNRARQHNKLSFIIFSFKNLYSIDQEPTVTTLLSDHPPHKGFQVKGSCDGLLLLLLSLRGSNCLSKIFLRIWNPPTGEFINIPSAYEYASIAETYGFGYGSSNRKDYKVVVVAKLAKYAVTEVKIFSTASRSWRVIKDSSIDHNNFPKNIVYLHEGVFVMGACHWLGTNVKGATMDTRIIAFDFECEKFKNIQTPKPLDYSNEHPRLSMWRENLCLFIQDLGDCSSHIFVMKEYGVIDSWSKMYSIPDPAPEKCRLFRLWSMVCFIDDGKILLRLMYRPKVVLYDTKSCKFDELELLEDLNSGVLKNWSDVHAYVPSLVPINHRTTNATSKIK</sequence>
<dbReference type="Pfam" id="PF00646">
    <property type="entry name" value="F-box"/>
    <property type="match status" value="1"/>
</dbReference>
<dbReference type="AlphaFoldDB" id="A0AAP0KZD7"/>
<dbReference type="SMART" id="SM00256">
    <property type="entry name" value="FBOX"/>
    <property type="match status" value="1"/>
</dbReference>
<evidence type="ECO:0000313" key="3">
    <source>
        <dbReference type="Proteomes" id="UP001420932"/>
    </source>
</evidence>
<dbReference type="Pfam" id="PF07734">
    <property type="entry name" value="FBA_1"/>
    <property type="match status" value="1"/>
</dbReference>